<feature type="region of interest" description="Disordered" evidence="1">
    <location>
        <begin position="1"/>
        <end position="123"/>
    </location>
</feature>
<keyword evidence="3" id="KW-0067">ATP-binding</keyword>
<dbReference type="PANTHER" id="PTHR33418">
    <property type="entry name" value="HELICASE-ASSOCIATED"/>
    <property type="match status" value="1"/>
</dbReference>
<comment type="caution">
    <text evidence="3">The sequence shown here is derived from an EMBL/GenBank/DDBJ whole genome shotgun (WGS) entry which is preliminary data.</text>
</comment>
<feature type="compositionally biased region" description="Basic residues" evidence="1">
    <location>
        <begin position="24"/>
        <end position="37"/>
    </location>
</feature>
<dbReference type="AlphaFoldDB" id="A0A090M8M7"/>
<evidence type="ECO:0000256" key="1">
    <source>
        <dbReference type="SAM" id="MobiDB-lite"/>
    </source>
</evidence>
<feature type="compositionally biased region" description="Basic and acidic residues" evidence="1">
    <location>
        <begin position="8"/>
        <end position="23"/>
    </location>
</feature>
<keyword evidence="3" id="KW-0378">Hydrolase</keyword>
<feature type="compositionally biased region" description="Acidic residues" evidence="1">
    <location>
        <begin position="180"/>
        <end position="190"/>
    </location>
</feature>
<dbReference type="GeneID" id="9831599"/>
<keyword evidence="3" id="KW-0347">Helicase</keyword>
<protein>
    <submittedName>
        <fullName evidence="3">Helicase-associated</fullName>
    </submittedName>
</protein>
<dbReference type="InterPro" id="IPR005114">
    <property type="entry name" value="Helicase_assoc"/>
</dbReference>
<evidence type="ECO:0000313" key="3">
    <source>
        <dbReference type="EMBL" id="CEG01479.1"/>
    </source>
</evidence>
<feature type="compositionally biased region" description="Basic and acidic residues" evidence="1">
    <location>
        <begin position="101"/>
        <end position="123"/>
    </location>
</feature>
<reference evidence="4" key="1">
    <citation type="journal article" date="2006" name="Proc. Natl. Acad. Sci. U.S.A.">
        <title>Genome analysis of the smallest free-living eukaryote Ostreococcus tauri unveils many unique features.</title>
        <authorList>
            <person name="Derelle E."/>
            <person name="Ferraz C."/>
            <person name="Rombauts S."/>
            <person name="Rouze P."/>
            <person name="Worden A.Z."/>
            <person name="Robbens S."/>
            <person name="Partensky F."/>
            <person name="Degroeve S."/>
            <person name="Echeynie S."/>
            <person name="Cooke R."/>
            <person name="Saeys Y."/>
            <person name="Wuyts J."/>
            <person name="Jabbari K."/>
            <person name="Bowler C."/>
            <person name="Panaud O."/>
            <person name="Piegu B."/>
            <person name="Ball S.G."/>
            <person name="Ral J.-P."/>
            <person name="Bouget F.-Y."/>
            <person name="Piganeau G."/>
            <person name="De Baets B."/>
            <person name="Picard A."/>
            <person name="Delseny M."/>
            <person name="Demaille J."/>
            <person name="Van de Peer Y."/>
            <person name="Moreau H."/>
        </authorList>
    </citation>
    <scope>NUCLEOTIDE SEQUENCE [LARGE SCALE GENOMIC DNA]</scope>
    <source>
        <strain evidence="4">OTTH 0595 / CCAP 157/2 / RCC745</strain>
    </source>
</reference>
<dbReference type="GO" id="GO:0004386">
    <property type="term" value="F:helicase activity"/>
    <property type="evidence" value="ECO:0007669"/>
    <property type="project" value="UniProtKB-KW"/>
</dbReference>
<feature type="region of interest" description="Disordered" evidence="1">
    <location>
        <begin position="145"/>
        <end position="190"/>
    </location>
</feature>
<keyword evidence="3" id="KW-0547">Nucleotide-binding</keyword>
<dbReference type="PANTHER" id="PTHR33418:SF1">
    <property type="entry name" value="HELICASE-ASSOCIATED DOMAIN-CONTAINING PROTEIN"/>
    <property type="match status" value="1"/>
</dbReference>
<dbReference type="KEGG" id="ota:OT_ostta08g02150"/>
<dbReference type="InParanoid" id="A0A090M8M7"/>
<dbReference type="Pfam" id="PF03457">
    <property type="entry name" value="HA"/>
    <property type="match status" value="1"/>
</dbReference>
<sequence>MDISSDPTSRRPDARERCREVERGRRRRRERRARGGRRFGTMLRGDAVTPARWVRGHGGRWTEGRRTRRSRMVAPKARSRSAEAEEGEVVSVETSASSASEAKDDGERTRSEETTPEDELLRRIEARREAMFRRRGGLRTRERMNDIVSDDFDDSAARSGGKGEREGSETPTTSGQPDESAVETEREDEPTIELDAWKKKREETGVGRPPKLRKQATELVFVFERPGEGWGEQILPNISAKRRVVDTRAPQKALTVGEEYLIEEIGLTQDDVVSATSAAAAWRTTKKGRALVDKRRLRFAQKNILPFVQVLFDLGAGKEDVALILRQFPILLSLECDIRWNLSVFEYAVRQKTETGGRKGPIRAKDWPGRSPKSLKEKDQYIRAWITEQRDLRKQGQLTPEQMYLLDYIGFDAEKYKTKYETSRAKRWDTSFEELISFQMASGETNPPYEPGMTGLGAWLEEQRELYRRGELDETKAKRLRAQGVALDSNEALEAAKRLANTGIRDVTVEPIETTLMNTEFTQSAIELRSFLDENGPFAEPQIGSPLGVWLMKTRVRIRDGNLSEEDMKVLDELDINITYIPESWISMLNTYADLKARRSNFLGVDISRVQAWQVEQAELMKRNDGSLSQAQMDRFRAVSRSTGISGFASNAARAVREERAKEFAEFEARVAARKARLEKLQQLKLNSIDEDEE</sequence>
<organism evidence="3 4">
    <name type="scientific">Ostreococcus tauri</name>
    <name type="common">Marine green alga</name>
    <dbReference type="NCBI Taxonomy" id="70448"/>
    <lineage>
        <taxon>Eukaryota</taxon>
        <taxon>Viridiplantae</taxon>
        <taxon>Chlorophyta</taxon>
        <taxon>Mamiellophyceae</taxon>
        <taxon>Mamiellales</taxon>
        <taxon>Bathycoccaceae</taxon>
        <taxon>Ostreococcus</taxon>
    </lineage>
</organism>
<evidence type="ECO:0000259" key="2">
    <source>
        <dbReference type="Pfam" id="PF03457"/>
    </source>
</evidence>
<feature type="domain" description="Helicase-associated" evidence="2">
    <location>
        <begin position="426"/>
        <end position="484"/>
    </location>
</feature>
<proteinExistence type="predicted"/>
<reference evidence="3 4" key="2">
    <citation type="journal article" date="2014" name="BMC Genomics">
        <title>An improved genome of the model marine alga Ostreococcus tauri unfolds by assessing Illumina de novo assemblies.</title>
        <authorList>
            <person name="Blanc-Mathieu R."/>
            <person name="Verhelst B."/>
            <person name="Derelle E."/>
            <person name="Rombauts S."/>
            <person name="Bouget F.Y."/>
            <person name="Carre I."/>
            <person name="Chateau A."/>
            <person name="Eyre-Walker A."/>
            <person name="Grimsley N."/>
            <person name="Moreau H."/>
            <person name="Piegu B."/>
            <person name="Rivals E."/>
            <person name="Schackwitz W."/>
            <person name="Van de Peer Y."/>
            <person name="Piganeau G."/>
        </authorList>
    </citation>
    <scope>NUCLEOTIDE SEQUENCE [LARGE SCALE GENOMIC DNA]</scope>
    <source>
        <strain evidence="4">OTTH 0595 / CCAP 157/2 / RCC745</strain>
    </source>
</reference>
<dbReference type="Gene3D" id="6.10.140.530">
    <property type="match status" value="1"/>
</dbReference>
<dbReference type="EMBL" id="CAID01000008">
    <property type="protein sequence ID" value="CEG01479.1"/>
    <property type="molecule type" value="Genomic_DNA"/>
</dbReference>
<keyword evidence="4" id="KW-1185">Reference proteome</keyword>
<feature type="compositionally biased region" description="Low complexity" evidence="1">
    <location>
        <begin position="89"/>
        <end position="100"/>
    </location>
</feature>
<dbReference type="OrthoDB" id="513765at2759"/>
<evidence type="ECO:0000313" key="4">
    <source>
        <dbReference type="Proteomes" id="UP000009170"/>
    </source>
</evidence>
<dbReference type="Proteomes" id="UP000009170">
    <property type="component" value="Unassembled WGS sequence"/>
</dbReference>
<gene>
    <name evidence="3" type="ORF">OT_ostta08g02150</name>
</gene>
<name>A0A090M8M7_OSTTA</name>
<dbReference type="RefSeq" id="XP_003080781.2">
    <property type="nucleotide sequence ID" value="XM_003080733.2"/>
</dbReference>
<accession>A0A090M8M7</accession>